<dbReference type="GO" id="GO:0009190">
    <property type="term" value="P:cyclic nucleotide biosynthetic process"/>
    <property type="evidence" value="ECO:0007669"/>
    <property type="project" value="InterPro"/>
</dbReference>
<keyword evidence="2" id="KW-1133">Transmembrane helix</keyword>
<dbReference type="InterPro" id="IPR001054">
    <property type="entry name" value="A/G_cyclase"/>
</dbReference>
<dbReference type="Pfam" id="PF00211">
    <property type="entry name" value="Guanylate_cyc"/>
    <property type="match status" value="1"/>
</dbReference>
<keyword evidence="2" id="KW-0812">Transmembrane</keyword>
<proteinExistence type="predicted"/>
<protein>
    <submittedName>
        <fullName evidence="4">Predicted protein</fullName>
    </submittedName>
</protein>
<accession>D2V4C1</accession>
<feature type="transmembrane region" description="Helical" evidence="2">
    <location>
        <begin position="262"/>
        <end position="290"/>
    </location>
</feature>
<evidence type="ECO:0000313" key="4">
    <source>
        <dbReference type="EMBL" id="EFC48490.1"/>
    </source>
</evidence>
<evidence type="ECO:0000256" key="1">
    <source>
        <dbReference type="SAM" id="MobiDB-lite"/>
    </source>
</evidence>
<dbReference type="InterPro" id="IPR024370">
    <property type="entry name" value="PBP_domain"/>
</dbReference>
<dbReference type="SMART" id="SM00044">
    <property type="entry name" value="CYCc"/>
    <property type="match status" value="1"/>
</dbReference>
<dbReference type="SUPFAM" id="SSF53850">
    <property type="entry name" value="Periplasmic binding protein-like II"/>
    <property type="match status" value="1"/>
</dbReference>
<organism evidence="5">
    <name type="scientific">Naegleria gruberi</name>
    <name type="common">Amoeba</name>
    <dbReference type="NCBI Taxonomy" id="5762"/>
    <lineage>
        <taxon>Eukaryota</taxon>
        <taxon>Discoba</taxon>
        <taxon>Heterolobosea</taxon>
        <taxon>Tetramitia</taxon>
        <taxon>Eutetramitia</taxon>
        <taxon>Vahlkampfiidae</taxon>
        <taxon>Naegleria</taxon>
    </lineage>
</organism>
<dbReference type="CDD" id="cd07302">
    <property type="entry name" value="CHD"/>
    <property type="match status" value="1"/>
</dbReference>
<keyword evidence="5" id="KW-1185">Reference proteome</keyword>
<dbReference type="Proteomes" id="UP000006671">
    <property type="component" value="Unassembled WGS sequence"/>
</dbReference>
<dbReference type="STRING" id="5762.D2V4C1"/>
<name>D2V4C1_NAEGR</name>
<dbReference type="RefSeq" id="XP_002681234.1">
    <property type="nucleotide sequence ID" value="XM_002681188.1"/>
</dbReference>
<dbReference type="eggNOG" id="KOG0618">
    <property type="taxonomic scope" value="Eukaryota"/>
</dbReference>
<dbReference type="PANTHER" id="PTHR43081:SF1">
    <property type="entry name" value="ADENYLATE CYCLASE, TERMINAL-DIFFERENTIATION SPECIFIC"/>
    <property type="match status" value="1"/>
</dbReference>
<dbReference type="SUPFAM" id="SSF55073">
    <property type="entry name" value="Nucleotide cyclase"/>
    <property type="match status" value="1"/>
</dbReference>
<dbReference type="Gene3D" id="3.30.70.1230">
    <property type="entry name" value="Nucleotide cyclase"/>
    <property type="match status" value="1"/>
</dbReference>
<dbReference type="AlphaFoldDB" id="D2V4C1"/>
<dbReference type="InterPro" id="IPR050697">
    <property type="entry name" value="Adenylyl/Guanylyl_Cyclase_3/4"/>
</dbReference>
<dbReference type="EMBL" id="GG738851">
    <property type="protein sequence ID" value="EFC48490.1"/>
    <property type="molecule type" value="Genomic_DNA"/>
</dbReference>
<dbReference type="Gene3D" id="3.40.190.10">
    <property type="entry name" value="Periplasmic binding protein-like II"/>
    <property type="match status" value="2"/>
</dbReference>
<dbReference type="GeneID" id="8849822"/>
<dbReference type="VEuPathDB" id="AmoebaDB:NAEGRDRAFT_63671"/>
<sequence>MVPLFISGVALLYNIPNFKSQLILSRSAVAGIFSGEIQYWNDNRIQQTNSETLPNHPIQPIVRSTSSGSTSIFTSSLSHFSPTLWKYGKVTMFPNITSTNFVSVLTSLAVTESVIKLEYSIGYGSPADAAFMSIPVAKILNKAGNPVAPSISSFKAAAQNFLTVDNYFVEIVDGDAESYPCAGVSYFLFRKTLSSCDKKKFIFNFLSWIYTISTPSTSDLIFETNYFAPIPNSYKEHLVNSIVNQISCGTLTLSSLPHLEQFGYAMIAVGSVALSLCFTLALVGGVRCYYVRKHRELHKIMSYIEEGPSGKPILIMFSDIQNSTKIWEHVPKEDMDHCIKRHHEIVRSLLTAFNGYEVKTEGDSFMVAFGSVVDAVKCVNLIHTRMMKEDWPPSLLSFPTNVETVDDDGQIIFNGFRVRMGLHFLSEGEYSAQLDPTTKRTDYFGPGVNLAARIADIALGGSTFISKELYDMLENNSNIEEECGKLFLNSYGYHSLQGIKEKRELFMMLPNSLKTREGRFIPNSKMQSNGSTNAILHSNEKKY</sequence>
<gene>
    <name evidence="4" type="ORF">NAEGRDRAFT_63671</name>
</gene>
<keyword evidence="2" id="KW-0472">Membrane</keyword>
<feature type="region of interest" description="Disordered" evidence="1">
    <location>
        <begin position="522"/>
        <end position="543"/>
    </location>
</feature>
<dbReference type="GO" id="GO:0035556">
    <property type="term" value="P:intracellular signal transduction"/>
    <property type="evidence" value="ECO:0007669"/>
    <property type="project" value="InterPro"/>
</dbReference>
<dbReference type="OrthoDB" id="2021138at2759"/>
<dbReference type="PROSITE" id="PS50125">
    <property type="entry name" value="GUANYLATE_CYCLASE_2"/>
    <property type="match status" value="1"/>
</dbReference>
<feature type="domain" description="Guanylate cyclase" evidence="3">
    <location>
        <begin position="314"/>
        <end position="455"/>
    </location>
</feature>
<dbReference type="PANTHER" id="PTHR43081">
    <property type="entry name" value="ADENYLATE CYCLASE, TERMINAL-DIFFERENTIATION SPECIFIC-RELATED"/>
    <property type="match status" value="1"/>
</dbReference>
<evidence type="ECO:0000256" key="2">
    <source>
        <dbReference type="SAM" id="Phobius"/>
    </source>
</evidence>
<evidence type="ECO:0000313" key="5">
    <source>
        <dbReference type="Proteomes" id="UP000006671"/>
    </source>
</evidence>
<dbReference type="Pfam" id="PF12849">
    <property type="entry name" value="PBP_like_2"/>
    <property type="match status" value="1"/>
</dbReference>
<dbReference type="InterPro" id="IPR029787">
    <property type="entry name" value="Nucleotide_cyclase"/>
</dbReference>
<dbReference type="OMA" id="WIYTIST"/>
<dbReference type="KEGG" id="ngr:NAEGRDRAFT_63671"/>
<feature type="compositionally biased region" description="Polar residues" evidence="1">
    <location>
        <begin position="524"/>
        <end position="536"/>
    </location>
</feature>
<dbReference type="InParanoid" id="D2V4C1"/>
<reference evidence="4 5" key="1">
    <citation type="journal article" date="2010" name="Cell">
        <title>The genome of Naegleria gruberi illuminates early eukaryotic versatility.</title>
        <authorList>
            <person name="Fritz-Laylin L.K."/>
            <person name="Prochnik S.E."/>
            <person name="Ginger M.L."/>
            <person name="Dacks J.B."/>
            <person name="Carpenter M.L."/>
            <person name="Field M.C."/>
            <person name="Kuo A."/>
            <person name="Paredez A."/>
            <person name="Chapman J."/>
            <person name="Pham J."/>
            <person name="Shu S."/>
            <person name="Neupane R."/>
            <person name="Cipriano M."/>
            <person name="Mancuso J."/>
            <person name="Tu H."/>
            <person name="Salamov A."/>
            <person name="Lindquist E."/>
            <person name="Shapiro H."/>
            <person name="Lucas S."/>
            <person name="Grigoriev I.V."/>
            <person name="Cande W.Z."/>
            <person name="Fulton C."/>
            <person name="Rokhsar D.S."/>
            <person name="Dawson S.C."/>
        </authorList>
    </citation>
    <scope>NUCLEOTIDE SEQUENCE [LARGE SCALE GENOMIC DNA]</scope>
    <source>
        <strain evidence="4 5">NEG-M</strain>
    </source>
</reference>
<evidence type="ECO:0000259" key="3">
    <source>
        <dbReference type="PROSITE" id="PS50125"/>
    </source>
</evidence>